<dbReference type="HOGENOM" id="CLU_073104_0_0_1"/>
<organism evidence="5 6">
    <name type="scientific">Exophiala aquamarina CBS 119918</name>
    <dbReference type="NCBI Taxonomy" id="1182545"/>
    <lineage>
        <taxon>Eukaryota</taxon>
        <taxon>Fungi</taxon>
        <taxon>Dikarya</taxon>
        <taxon>Ascomycota</taxon>
        <taxon>Pezizomycotina</taxon>
        <taxon>Eurotiomycetes</taxon>
        <taxon>Chaetothyriomycetidae</taxon>
        <taxon>Chaetothyriales</taxon>
        <taxon>Herpotrichiellaceae</taxon>
        <taxon>Exophiala</taxon>
    </lineage>
</organism>
<evidence type="ECO:0000256" key="3">
    <source>
        <dbReference type="SAM" id="MobiDB-lite"/>
    </source>
</evidence>
<dbReference type="PROSITE" id="PS01031">
    <property type="entry name" value="SHSP"/>
    <property type="match status" value="1"/>
</dbReference>
<protein>
    <recommendedName>
        <fullName evidence="4">SHSP domain-containing protein</fullName>
    </recommendedName>
</protein>
<evidence type="ECO:0000259" key="4">
    <source>
        <dbReference type="PROSITE" id="PS01031"/>
    </source>
</evidence>
<dbReference type="SUPFAM" id="SSF49764">
    <property type="entry name" value="HSP20-like chaperones"/>
    <property type="match status" value="1"/>
</dbReference>
<comment type="similarity">
    <text evidence="1 2">Belongs to the small heat shock protein (HSP20) family.</text>
</comment>
<evidence type="ECO:0000256" key="2">
    <source>
        <dbReference type="RuleBase" id="RU003616"/>
    </source>
</evidence>
<dbReference type="Proteomes" id="UP000027920">
    <property type="component" value="Unassembled WGS sequence"/>
</dbReference>
<reference evidence="5 6" key="1">
    <citation type="submission" date="2013-03" db="EMBL/GenBank/DDBJ databases">
        <title>The Genome Sequence of Exophiala aquamarina CBS 119918.</title>
        <authorList>
            <consortium name="The Broad Institute Genomics Platform"/>
            <person name="Cuomo C."/>
            <person name="de Hoog S."/>
            <person name="Gorbushina A."/>
            <person name="Walker B."/>
            <person name="Young S.K."/>
            <person name="Zeng Q."/>
            <person name="Gargeya S."/>
            <person name="Fitzgerald M."/>
            <person name="Haas B."/>
            <person name="Abouelleil A."/>
            <person name="Allen A.W."/>
            <person name="Alvarado L."/>
            <person name="Arachchi H.M."/>
            <person name="Berlin A.M."/>
            <person name="Chapman S.B."/>
            <person name="Gainer-Dewar J."/>
            <person name="Goldberg J."/>
            <person name="Griggs A."/>
            <person name="Gujja S."/>
            <person name="Hansen M."/>
            <person name="Howarth C."/>
            <person name="Imamovic A."/>
            <person name="Ireland A."/>
            <person name="Larimer J."/>
            <person name="McCowan C."/>
            <person name="Murphy C."/>
            <person name="Pearson M."/>
            <person name="Poon T.W."/>
            <person name="Priest M."/>
            <person name="Roberts A."/>
            <person name="Saif S."/>
            <person name="Shea T."/>
            <person name="Sisk P."/>
            <person name="Sykes S."/>
            <person name="Wortman J."/>
            <person name="Nusbaum C."/>
            <person name="Birren B."/>
        </authorList>
    </citation>
    <scope>NUCLEOTIDE SEQUENCE [LARGE SCALE GENOMIC DNA]</scope>
    <source>
        <strain evidence="5 6">CBS 119918</strain>
    </source>
</reference>
<dbReference type="CDD" id="cd06464">
    <property type="entry name" value="ACD_sHsps-like"/>
    <property type="match status" value="1"/>
</dbReference>
<evidence type="ECO:0000313" key="6">
    <source>
        <dbReference type="Proteomes" id="UP000027920"/>
    </source>
</evidence>
<dbReference type="OrthoDB" id="1431247at2759"/>
<feature type="region of interest" description="Disordered" evidence="3">
    <location>
        <begin position="155"/>
        <end position="175"/>
    </location>
</feature>
<dbReference type="Pfam" id="PF00011">
    <property type="entry name" value="HSP20"/>
    <property type="match status" value="1"/>
</dbReference>
<dbReference type="VEuPathDB" id="FungiDB:A1O9_12757"/>
<feature type="compositionally biased region" description="Basic and acidic residues" evidence="3">
    <location>
        <begin position="155"/>
        <end position="166"/>
    </location>
</feature>
<dbReference type="AlphaFoldDB" id="A0A072NVT6"/>
<keyword evidence="6" id="KW-1185">Reference proteome</keyword>
<dbReference type="RefSeq" id="XP_013253733.1">
    <property type="nucleotide sequence ID" value="XM_013398279.1"/>
</dbReference>
<dbReference type="InterPro" id="IPR008978">
    <property type="entry name" value="HSP20-like_chaperone"/>
</dbReference>
<accession>A0A072NVT6</accession>
<sequence length="252" mass="27912">MSGLPYAVPSNYVIRLVEESAVANPVLDASTGGALGEPIQPHPGPHPAFPHHFQFPQISLHNLTLRAHYHGPHAPDSIRTSSSGTWAPATDIRESLRFYHIEIETPGTTDKESLLIQWLSPHTLLVQGNVKRPANIGLLDSEEGEKVWEGKDDGWAREAGHDRKPTTDGGPIERTPSRETVEAELLTDTRPTVLLSERRLGPWRRTFTLPDDVEIQELKARLDGGLLRIDVPKRSVEDEAQQKHGGVKVTIE</sequence>
<dbReference type="InterPro" id="IPR002068">
    <property type="entry name" value="A-crystallin/Hsp20_dom"/>
</dbReference>
<comment type="caution">
    <text evidence="5">The sequence shown here is derived from an EMBL/GenBank/DDBJ whole genome shotgun (WGS) entry which is preliminary data.</text>
</comment>
<dbReference type="Gene3D" id="2.60.40.790">
    <property type="match status" value="1"/>
</dbReference>
<dbReference type="STRING" id="1182545.A0A072NVT6"/>
<gene>
    <name evidence="5" type="ORF">A1O9_12757</name>
</gene>
<evidence type="ECO:0000313" key="5">
    <source>
        <dbReference type="EMBL" id="KEF51143.1"/>
    </source>
</evidence>
<dbReference type="EMBL" id="AMGV01000027">
    <property type="protein sequence ID" value="KEF51143.1"/>
    <property type="molecule type" value="Genomic_DNA"/>
</dbReference>
<name>A0A072NVT6_9EURO</name>
<proteinExistence type="inferred from homology"/>
<evidence type="ECO:0000256" key="1">
    <source>
        <dbReference type="PROSITE-ProRule" id="PRU00285"/>
    </source>
</evidence>
<dbReference type="GeneID" id="25287651"/>
<feature type="domain" description="SHSP" evidence="4">
    <location>
        <begin position="80"/>
        <end position="250"/>
    </location>
</feature>